<dbReference type="AlphaFoldDB" id="A0A0F9B782"/>
<keyword evidence="6 8" id="KW-1133">Transmembrane helix</keyword>
<dbReference type="GO" id="GO:0005886">
    <property type="term" value="C:plasma membrane"/>
    <property type="evidence" value="ECO:0007669"/>
    <property type="project" value="UniProtKB-SubCell"/>
</dbReference>
<evidence type="ECO:0000256" key="3">
    <source>
        <dbReference type="ARBA" id="ARBA00022676"/>
    </source>
</evidence>
<dbReference type="GO" id="GO:0008610">
    <property type="term" value="P:lipid biosynthetic process"/>
    <property type="evidence" value="ECO:0007669"/>
    <property type="project" value="UniProtKB-ARBA"/>
</dbReference>
<keyword evidence="3" id="KW-0328">Glycosyltransferase</keyword>
<evidence type="ECO:0000256" key="4">
    <source>
        <dbReference type="ARBA" id="ARBA00022679"/>
    </source>
</evidence>
<sequence>MSNQSLKNQDFILVSLLTLAALAVRLLSLHYYHFIGVDGGVDGVGLAVSGKNLFSGLGYSFQGYPQVIHSPFYPILIGISWFFTHNLEFSGQIVSVIAGSLLVIPVFYLAKQMYTRKTGILSAVFVVICPPLIFGSTEIRLASLYALLLSALVAIGWMASTIFLAPLI</sequence>
<gene>
    <name evidence="9" type="ORF">LCGC14_2762280</name>
</gene>
<dbReference type="PANTHER" id="PTHR33908">
    <property type="entry name" value="MANNOSYLTRANSFERASE YKCB-RELATED"/>
    <property type="match status" value="1"/>
</dbReference>
<reference evidence="9" key="1">
    <citation type="journal article" date="2015" name="Nature">
        <title>Complex archaea that bridge the gap between prokaryotes and eukaryotes.</title>
        <authorList>
            <person name="Spang A."/>
            <person name="Saw J.H."/>
            <person name="Jorgensen S.L."/>
            <person name="Zaremba-Niedzwiedzka K."/>
            <person name="Martijn J."/>
            <person name="Lind A.E."/>
            <person name="van Eijk R."/>
            <person name="Schleper C."/>
            <person name="Guy L."/>
            <person name="Ettema T.J."/>
        </authorList>
    </citation>
    <scope>NUCLEOTIDE SEQUENCE</scope>
</reference>
<feature type="transmembrane region" description="Helical" evidence="8">
    <location>
        <begin position="89"/>
        <end position="110"/>
    </location>
</feature>
<keyword evidence="5 8" id="KW-0812">Transmembrane</keyword>
<evidence type="ECO:0000313" key="9">
    <source>
        <dbReference type="EMBL" id="KKK86534.1"/>
    </source>
</evidence>
<name>A0A0F9B782_9ZZZZ</name>
<keyword evidence="7 8" id="KW-0472">Membrane</keyword>
<dbReference type="InterPro" id="IPR050297">
    <property type="entry name" value="LipidA_mod_glycosyltrf_83"/>
</dbReference>
<feature type="transmembrane region" description="Helical" evidence="8">
    <location>
        <begin position="119"/>
        <end position="136"/>
    </location>
</feature>
<evidence type="ECO:0000256" key="5">
    <source>
        <dbReference type="ARBA" id="ARBA00022692"/>
    </source>
</evidence>
<feature type="transmembrane region" description="Helical" evidence="8">
    <location>
        <begin position="12"/>
        <end position="32"/>
    </location>
</feature>
<evidence type="ECO:0008006" key="10">
    <source>
        <dbReference type="Google" id="ProtNLM"/>
    </source>
</evidence>
<comment type="caution">
    <text evidence="9">The sequence shown here is derived from an EMBL/GenBank/DDBJ whole genome shotgun (WGS) entry which is preliminary data.</text>
</comment>
<protein>
    <recommendedName>
        <fullName evidence="10">Glycosyltransferase RgtA/B/C/D-like domain-containing protein</fullName>
    </recommendedName>
</protein>
<dbReference type="PANTHER" id="PTHR33908:SF11">
    <property type="entry name" value="MEMBRANE PROTEIN"/>
    <property type="match status" value="1"/>
</dbReference>
<proteinExistence type="predicted"/>
<dbReference type="GO" id="GO:0016763">
    <property type="term" value="F:pentosyltransferase activity"/>
    <property type="evidence" value="ECO:0007669"/>
    <property type="project" value="TreeGrafter"/>
</dbReference>
<evidence type="ECO:0000256" key="1">
    <source>
        <dbReference type="ARBA" id="ARBA00004651"/>
    </source>
</evidence>
<comment type="subcellular location">
    <subcellularLocation>
        <location evidence="1">Cell membrane</location>
        <topology evidence="1">Multi-pass membrane protein</topology>
    </subcellularLocation>
</comment>
<keyword evidence="4" id="KW-0808">Transferase</keyword>
<evidence type="ECO:0000256" key="8">
    <source>
        <dbReference type="SAM" id="Phobius"/>
    </source>
</evidence>
<organism evidence="9">
    <name type="scientific">marine sediment metagenome</name>
    <dbReference type="NCBI Taxonomy" id="412755"/>
    <lineage>
        <taxon>unclassified sequences</taxon>
        <taxon>metagenomes</taxon>
        <taxon>ecological metagenomes</taxon>
    </lineage>
</organism>
<feature type="transmembrane region" description="Helical" evidence="8">
    <location>
        <begin position="142"/>
        <end position="165"/>
    </location>
</feature>
<evidence type="ECO:0000256" key="6">
    <source>
        <dbReference type="ARBA" id="ARBA00022989"/>
    </source>
</evidence>
<dbReference type="EMBL" id="LAZR01050802">
    <property type="protein sequence ID" value="KKK86534.1"/>
    <property type="molecule type" value="Genomic_DNA"/>
</dbReference>
<keyword evidence="2" id="KW-1003">Cell membrane</keyword>
<accession>A0A0F9B782</accession>
<evidence type="ECO:0000256" key="2">
    <source>
        <dbReference type="ARBA" id="ARBA00022475"/>
    </source>
</evidence>
<evidence type="ECO:0000256" key="7">
    <source>
        <dbReference type="ARBA" id="ARBA00023136"/>
    </source>
</evidence>